<evidence type="ECO:0000256" key="5">
    <source>
        <dbReference type="ARBA" id="ARBA00022692"/>
    </source>
</evidence>
<sequence length="97" mass="10893">MSVFAISQEFFSFLRRKSDGERVVVASTVLSLMKATSMFLFACSVLSTAKQFFGDPIHCDTRDVNVDSGLFEHYCWIQASFVAPTRSANVSALRYNH</sequence>
<evidence type="ECO:0000313" key="12">
    <source>
        <dbReference type="EMBL" id="QQP39190.1"/>
    </source>
</evidence>
<keyword evidence="6" id="KW-0303">Gap junction</keyword>
<evidence type="ECO:0000256" key="1">
    <source>
        <dbReference type="ARBA" id="ARBA00004610"/>
    </source>
</evidence>
<comment type="subcellular location">
    <subcellularLocation>
        <location evidence="1">Cell junction</location>
        <location evidence="1">Gap junction</location>
    </subcellularLocation>
    <subcellularLocation>
        <location evidence="2">Cell membrane</location>
        <topology evidence="2">Multi-pass membrane protein</topology>
    </subcellularLocation>
</comment>
<reference evidence="13" key="1">
    <citation type="submission" date="2021-01" db="EMBL/GenBank/DDBJ databases">
        <title>Caligus Genome Assembly.</title>
        <authorList>
            <person name="Gallardo-Escarate C."/>
        </authorList>
    </citation>
    <scope>NUCLEOTIDE SEQUENCE [LARGE SCALE GENOMIC DNA]</scope>
</reference>
<evidence type="ECO:0000256" key="9">
    <source>
        <dbReference type="ARBA" id="ARBA00023065"/>
    </source>
</evidence>
<keyword evidence="5" id="KW-0812">Transmembrane</keyword>
<keyword evidence="13" id="KW-1185">Reference proteome</keyword>
<keyword evidence="11" id="KW-0407">Ion channel</keyword>
<dbReference type="InterPro" id="IPR000990">
    <property type="entry name" value="Innexin"/>
</dbReference>
<keyword evidence="10" id="KW-0472">Membrane</keyword>
<dbReference type="EMBL" id="CP045903">
    <property type="protein sequence ID" value="QQP39190.1"/>
    <property type="molecule type" value="Genomic_DNA"/>
</dbReference>
<protein>
    <submittedName>
        <fullName evidence="12">Innexin</fullName>
    </submittedName>
</protein>
<dbReference type="GO" id="GO:0005921">
    <property type="term" value="C:gap junction"/>
    <property type="evidence" value="ECO:0007669"/>
    <property type="project" value="UniProtKB-SubCell"/>
</dbReference>
<name>A0A7T8JZ67_CALRO</name>
<dbReference type="Proteomes" id="UP000595437">
    <property type="component" value="Chromosome 14"/>
</dbReference>
<evidence type="ECO:0000256" key="8">
    <source>
        <dbReference type="ARBA" id="ARBA00022989"/>
    </source>
</evidence>
<accession>A0A7T8JZ67</accession>
<keyword evidence="9" id="KW-0406">Ion transport</keyword>
<dbReference type="OrthoDB" id="5867527at2759"/>
<gene>
    <name evidence="12" type="ORF">FKW44_019988</name>
</gene>
<evidence type="ECO:0000256" key="2">
    <source>
        <dbReference type="ARBA" id="ARBA00004651"/>
    </source>
</evidence>
<evidence type="ECO:0000256" key="7">
    <source>
        <dbReference type="ARBA" id="ARBA00022949"/>
    </source>
</evidence>
<proteinExistence type="predicted"/>
<keyword evidence="7" id="KW-0965">Cell junction</keyword>
<evidence type="ECO:0000256" key="4">
    <source>
        <dbReference type="ARBA" id="ARBA00022475"/>
    </source>
</evidence>
<dbReference type="AlphaFoldDB" id="A0A7T8JZ67"/>
<keyword evidence="4" id="KW-1003">Cell membrane</keyword>
<evidence type="ECO:0000313" key="13">
    <source>
        <dbReference type="Proteomes" id="UP000595437"/>
    </source>
</evidence>
<dbReference type="Pfam" id="PF00876">
    <property type="entry name" value="Innexin"/>
    <property type="match status" value="1"/>
</dbReference>
<evidence type="ECO:0000256" key="3">
    <source>
        <dbReference type="ARBA" id="ARBA00022448"/>
    </source>
</evidence>
<keyword evidence="8" id="KW-1133">Transmembrane helix</keyword>
<dbReference type="GO" id="GO:0005886">
    <property type="term" value="C:plasma membrane"/>
    <property type="evidence" value="ECO:0007669"/>
    <property type="project" value="UniProtKB-SubCell"/>
</dbReference>
<organism evidence="12 13">
    <name type="scientific">Caligus rogercresseyi</name>
    <name type="common">Sea louse</name>
    <dbReference type="NCBI Taxonomy" id="217165"/>
    <lineage>
        <taxon>Eukaryota</taxon>
        <taxon>Metazoa</taxon>
        <taxon>Ecdysozoa</taxon>
        <taxon>Arthropoda</taxon>
        <taxon>Crustacea</taxon>
        <taxon>Multicrustacea</taxon>
        <taxon>Hexanauplia</taxon>
        <taxon>Copepoda</taxon>
        <taxon>Siphonostomatoida</taxon>
        <taxon>Caligidae</taxon>
        <taxon>Caligus</taxon>
    </lineage>
</organism>
<feature type="non-terminal residue" evidence="12">
    <location>
        <position position="97"/>
    </location>
</feature>
<dbReference type="GO" id="GO:0034220">
    <property type="term" value="P:monoatomic ion transmembrane transport"/>
    <property type="evidence" value="ECO:0007669"/>
    <property type="project" value="UniProtKB-KW"/>
</dbReference>
<evidence type="ECO:0000256" key="6">
    <source>
        <dbReference type="ARBA" id="ARBA00022868"/>
    </source>
</evidence>
<evidence type="ECO:0000256" key="11">
    <source>
        <dbReference type="ARBA" id="ARBA00023303"/>
    </source>
</evidence>
<keyword evidence="3" id="KW-0813">Transport</keyword>
<evidence type="ECO:0000256" key="10">
    <source>
        <dbReference type="ARBA" id="ARBA00023136"/>
    </source>
</evidence>